<evidence type="ECO:0000256" key="5">
    <source>
        <dbReference type="SAM" id="SignalP"/>
    </source>
</evidence>
<evidence type="ECO:0000256" key="1">
    <source>
        <dbReference type="ARBA" id="ARBA00009902"/>
    </source>
</evidence>
<keyword evidence="4" id="KW-0326">Glycosidase</keyword>
<dbReference type="EMBL" id="JANDHW010000003">
    <property type="protein sequence ID" value="MCP9611409.1"/>
    <property type="molecule type" value="Genomic_DNA"/>
</dbReference>
<dbReference type="PANTHER" id="PTHR43101">
    <property type="entry name" value="BETA-FRUCTOSIDASE"/>
    <property type="match status" value="1"/>
</dbReference>
<dbReference type="InterPro" id="IPR051214">
    <property type="entry name" value="GH32_Enzymes"/>
</dbReference>
<protein>
    <recommendedName>
        <fullName evidence="2">beta-fructofuranosidase</fullName>
        <ecNumber evidence="2">3.2.1.26</ecNumber>
    </recommendedName>
</protein>
<accession>A0ABT1MH81</accession>
<evidence type="ECO:0000256" key="2">
    <source>
        <dbReference type="ARBA" id="ARBA00012758"/>
    </source>
</evidence>
<keyword evidence="8" id="KW-1185">Reference proteome</keyword>
<comment type="caution">
    <text evidence="7">The sequence shown here is derived from an EMBL/GenBank/DDBJ whole genome shotgun (WGS) entry which is preliminary data.</text>
</comment>
<evidence type="ECO:0000313" key="7">
    <source>
        <dbReference type="EMBL" id="MCP9611409.1"/>
    </source>
</evidence>
<feature type="signal peptide" evidence="5">
    <location>
        <begin position="1"/>
        <end position="19"/>
    </location>
</feature>
<name>A0ABT1MH81_9BACT</name>
<dbReference type="RefSeq" id="WP_255026157.1">
    <property type="nucleotide sequence ID" value="NZ_JANDHW010000003.1"/>
</dbReference>
<evidence type="ECO:0000256" key="4">
    <source>
        <dbReference type="ARBA" id="ARBA00023295"/>
    </source>
</evidence>
<dbReference type="SMART" id="SM00640">
    <property type="entry name" value="Glyco_32"/>
    <property type="match status" value="1"/>
</dbReference>
<dbReference type="Proteomes" id="UP001205603">
    <property type="component" value="Unassembled WGS sequence"/>
</dbReference>
<dbReference type="PANTHER" id="PTHR43101:SF1">
    <property type="entry name" value="BETA-FRUCTOSIDASE"/>
    <property type="match status" value="1"/>
</dbReference>
<keyword evidence="5" id="KW-0732">Signal</keyword>
<comment type="similarity">
    <text evidence="1">Belongs to the glycosyl hydrolase 32 family.</text>
</comment>
<keyword evidence="3" id="KW-0378">Hydrolase</keyword>
<dbReference type="Gene3D" id="2.115.10.20">
    <property type="entry name" value="Glycosyl hydrolase domain, family 43"/>
    <property type="match status" value="1"/>
</dbReference>
<reference evidence="7 8" key="1">
    <citation type="submission" date="2022-07" db="EMBL/GenBank/DDBJ databases">
        <title>Fecal culturing of patients with breast cancer.</title>
        <authorList>
            <person name="Teng N.M.Y."/>
            <person name="Kiu R."/>
            <person name="Evans R."/>
            <person name="Baker D.J."/>
            <person name="Zenner C."/>
            <person name="Robinson S.D."/>
            <person name="Hall L.J."/>
        </authorList>
    </citation>
    <scope>NUCLEOTIDE SEQUENCE [LARGE SCALE GENOMIC DNA]</scope>
    <source>
        <strain evidence="7 8">LH1063</strain>
    </source>
</reference>
<feature type="chain" id="PRO_5045603083" description="beta-fructofuranosidase" evidence="5">
    <location>
        <begin position="20"/>
        <end position="492"/>
    </location>
</feature>
<evidence type="ECO:0000256" key="3">
    <source>
        <dbReference type="ARBA" id="ARBA00022801"/>
    </source>
</evidence>
<dbReference type="InterPro" id="IPR001362">
    <property type="entry name" value="Glyco_hydro_32"/>
</dbReference>
<evidence type="ECO:0000259" key="6">
    <source>
        <dbReference type="Pfam" id="PF00251"/>
    </source>
</evidence>
<dbReference type="SUPFAM" id="SSF75005">
    <property type="entry name" value="Arabinanase/levansucrase/invertase"/>
    <property type="match status" value="1"/>
</dbReference>
<gene>
    <name evidence="7" type="ORF">NMU02_04810</name>
</gene>
<evidence type="ECO:0000313" key="8">
    <source>
        <dbReference type="Proteomes" id="UP001205603"/>
    </source>
</evidence>
<dbReference type="InterPro" id="IPR013148">
    <property type="entry name" value="Glyco_hydro_32_N"/>
</dbReference>
<organism evidence="7 8">
    <name type="scientific">Coprobacter tertius</name>
    <dbReference type="NCBI Taxonomy" id="2944915"/>
    <lineage>
        <taxon>Bacteria</taxon>
        <taxon>Pseudomonadati</taxon>
        <taxon>Bacteroidota</taxon>
        <taxon>Bacteroidia</taxon>
        <taxon>Bacteroidales</taxon>
        <taxon>Barnesiellaceae</taxon>
        <taxon>Coprobacter</taxon>
    </lineage>
</organism>
<dbReference type="Pfam" id="PF00251">
    <property type="entry name" value="Glyco_hydro_32N"/>
    <property type="match status" value="1"/>
</dbReference>
<proteinExistence type="inferred from homology"/>
<feature type="domain" description="Glycosyl hydrolase family 32 N-terminal" evidence="6">
    <location>
        <begin position="53"/>
        <end position="246"/>
    </location>
</feature>
<dbReference type="EC" id="3.2.1.26" evidence="2"/>
<sequence>MKKSVLSAAFLFMIALSSAQVRDYNPQVQPTERLQYFKPVENHLFPGDCMPYNHNGTFYLYWLLDEGHHSGLGGLGGHQWALSTSEDLVHWKHYPVALGIDEEWEKSICTGSVIVEDGKFYAFYSTRVVGDGRVQEQLSYAISEDGGKTYIKQQPNPFYTAPAECVSRDFRDPKVFKDKDGKFHLFVSGYRKSPEISGFGGYLVHLVSDDLKNWTETVPVLDGQVAVPECSDYFEWNGWYYLIYSTGSDTYYVMSRKPYGPWQYPPSQPFVESWANVYKTALANDGRRIAVAFIPGKWNNKDNEGGVFGGNILFREVGQKKDGTLYTRFLPEVLPRMIEVKNPVVRMSDKNGIVESAGMVKLDAANGTQAAFMENLPENYRLTMDVVPRGNYDEIGLFLRASVRNNNRGYKFELNANKRLVLLQNTLIYGVDGLDKPVKLDIIVKGDIIDANIDGRRCIVNRLPEQKGRDLYFFTKNGNSVFKNIRLYKIEE</sequence>
<dbReference type="InterPro" id="IPR023296">
    <property type="entry name" value="Glyco_hydro_beta-prop_sf"/>
</dbReference>